<feature type="chain" id="PRO_5044848467" evidence="10">
    <location>
        <begin position="23"/>
        <end position="213"/>
    </location>
</feature>
<evidence type="ECO:0000313" key="11">
    <source>
        <dbReference type="EMBL" id="KAL2087604.1"/>
    </source>
</evidence>
<dbReference type="PANTHER" id="PTHR11494:SF9">
    <property type="entry name" value="SI:DKEY-1H24.6"/>
    <property type="match status" value="1"/>
</dbReference>
<keyword evidence="8" id="KW-0393">Immunoglobulin domain</keyword>
<evidence type="ECO:0000256" key="6">
    <source>
        <dbReference type="ARBA" id="ARBA00023157"/>
    </source>
</evidence>
<gene>
    <name evidence="11" type="ORF">ACEWY4_016432</name>
</gene>
<organism evidence="11 12">
    <name type="scientific">Coilia grayii</name>
    <name type="common">Gray's grenadier anchovy</name>
    <dbReference type="NCBI Taxonomy" id="363190"/>
    <lineage>
        <taxon>Eukaryota</taxon>
        <taxon>Metazoa</taxon>
        <taxon>Chordata</taxon>
        <taxon>Craniata</taxon>
        <taxon>Vertebrata</taxon>
        <taxon>Euteleostomi</taxon>
        <taxon>Actinopterygii</taxon>
        <taxon>Neopterygii</taxon>
        <taxon>Teleostei</taxon>
        <taxon>Clupei</taxon>
        <taxon>Clupeiformes</taxon>
        <taxon>Clupeoidei</taxon>
        <taxon>Engraulidae</taxon>
        <taxon>Coilinae</taxon>
        <taxon>Coilia</taxon>
    </lineage>
</organism>
<comment type="subcellular location">
    <subcellularLocation>
        <location evidence="1">Membrane</location>
        <topology evidence="1">Single-pass type I membrane protein</topology>
    </subcellularLocation>
</comment>
<keyword evidence="4 9" id="KW-1133">Transmembrane helix</keyword>
<evidence type="ECO:0000256" key="3">
    <source>
        <dbReference type="ARBA" id="ARBA00022729"/>
    </source>
</evidence>
<dbReference type="Proteomes" id="UP001591681">
    <property type="component" value="Unassembled WGS sequence"/>
</dbReference>
<keyword evidence="6" id="KW-1015">Disulfide bond</keyword>
<keyword evidence="12" id="KW-1185">Reference proteome</keyword>
<reference evidence="11 12" key="1">
    <citation type="submission" date="2024-09" db="EMBL/GenBank/DDBJ databases">
        <title>A chromosome-level genome assembly of Gray's grenadier anchovy, Coilia grayii.</title>
        <authorList>
            <person name="Fu Z."/>
        </authorList>
    </citation>
    <scope>NUCLEOTIDE SEQUENCE [LARGE SCALE GENOMIC DNA]</scope>
    <source>
        <strain evidence="11">G4</strain>
        <tissue evidence="11">Muscle</tissue>
    </source>
</reference>
<evidence type="ECO:0000256" key="5">
    <source>
        <dbReference type="ARBA" id="ARBA00023136"/>
    </source>
</evidence>
<evidence type="ECO:0000256" key="4">
    <source>
        <dbReference type="ARBA" id="ARBA00022989"/>
    </source>
</evidence>
<evidence type="ECO:0000256" key="2">
    <source>
        <dbReference type="ARBA" id="ARBA00022692"/>
    </source>
</evidence>
<dbReference type="SUPFAM" id="SSF48726">
    <property type="entry name" value="Immunoglobulin"/>
    <property type="match status" value="1"/>
</dbReference>
<dbReference type="InterPro" id="IPR036179">
    <property type="entry name" value="Ig-like_dom_sf"/>
</dbReference>
<dbReference type="PANTHER" id="PTHR11494">
    <property type="entry name" value="CYTOTOXIC T-LYMPHOCYTE PROTEIN"/>
    <property type="match status" value="1"/>
</dbReference>
<evidence type="ECO:0000313" key="12">
    <source>
        <dbReference type="Proteomes" id="UP001591681"/>
    </source>
</evidence>
<feature type="transmembrane region" description="Helical" evidence="9">
    <location>
        <begin position="155"/>
        <end position="174"/>
    </location>
</feature>
<evidence type="ECO:0000256" key="9">
    <source>
        <dbReference type="SAM" id="Phobius"/>
    </source>
</evidence>
<keyword evidence="5 9" id="KW-0472">Membrane</keyword>
<dbReference type="InterPro" id="IPR040216">
    <property type="entry name" value="CTLA4/CD28"/>
</dbReference>
<evidence type="ECO:0000256" key="7">
    <source>
        <dbReference type="ARBA" id="ARBA00023180"/>
    </source>
</evidence>
<evidence type="ECO:0000256" key="1">
    <source>
        <dbReference type="ARBA" id="ARBA00004479"/>
    </source>
</evidence>
<keyword evidence="2 9" id="KW-0812">Transmembrane</keyword>
<keyword evidence="3 10" id="KW-0732">Signal</keyword>
<comment type="caution">
    <text evidence="11">The sequence shown here is derived from an EMBL/GenBank/DDBJ whole genome shotgun (WGS) entry which is preliminary data.</text>
</comment>
<dbReference type="Gene3D" id="2.60.40.10">
    <property type="entry name" value="Immunoglobulins"/>
    <property type="match status" value="1"/>
</dbReference>
<dbReference type="EMBL" id="JBHFQA010000014">
    <property type="protein sequence ID" value="KAL2087604.1"/>
    <property type="molecule type" value="Genomic_DNA"/>
</dbReference>
<protein>
    <submittedName>
        <fullName evidence="11">Uncharacterized protein</fullName>
    </submittedName>
</protein>
<dbReference type="InterPro" id="IPR013783">
    <property type="entry name" value="Ig-like_fold"/>
</dbReference>
<proteinExistence type="predicted"/>
<accession>A0ABD1JKB6</accession>
<sequence length="213" mass="24479">MAAWVMPWFLCAFSYLCLISHGRPETSSDFTVYGNVSVLCPNVSVEEKTYELLKGDQKLHWLEYNRGRYNTSTKLLDNNELSEFHLDSGEHSYFLLSRLTANSSGLYSCHVCVVFPPPALCKSNYTEVVFVDTHPVPVEPSCPPQLEPDPTHTPFLVALGLVTLYGLLLTPITFRLWRNLKKSETYDHDYINMRQFGRRKYNGVQHPSYPQKH</sequence>
<feature type="signal peptide" evidence="10">
    <location>
        <begin position="1"/>
        <end position="22"/>
    </location>
</feature>
<keyword evidence="7" id="KW-0325">Glycoprotein</keyword>
<name>A0ABD1JKB6_9TELE</name>
<evidence type="ECO:0000256" key="10">
    <source>
        <dbReference type="SAM" id="SignalP"/>
    </source>
</evidence>
<evidence type="ECO:0000256" key="8">
    <source>
        <dbReference type="ARBA" id="ARBA00023319"/>
    </source>
</evidence>
<dbReference type="AlphaFoldDB" id="A0ABD1JKB6"/>
<dbReference type="GO" id="GO:0016020">
    <property type="term" value="C:membrane"/>
    <property type="evidence" value="ECO:0007669"/>
    <property type="project" value="UniProtKB-SubCell"/>
</dbReference>